<proteinExistence type="predicted"/>
<protein>
    <submittedName>
        <fullName evidence="1">Uncharacterized protein</fullName>
    </submittedName>
</protein>
<dbReference type="EMBL" id="GGEC01090578">
    <property type="protein sequence ID" value="MBX71062.1"/>
    <property type="molecule type" value="Transcribed_RNA"/>
</dbReference>
<reference evidence="1" key="1">
    <citation type="submission" date="2018-02" db="EMBL/GenBank/DDBJ databases">
        <title>Rhizophora mucronata_Transcriptome.</title>
        <authorList>
            <person name="Meera S.P."/>
            <person name="Sreeshan A."/>
            <person name="Augustine A."/>
        </authorList>
    </citation>
    <scope>NUCLEOTIDE SEQUENCE</scope>
    <source>
        <tissue evidence="1">Leaf</tissue>
    </source>
</reference>
<dbReference type="AlphaFoldDB" id="A0A2P2QVL8"/>
<name>A0A2P2QVL8_RHIMU</name>
<sequence>MNFFYNQYSKKEAKMNKIQRTYICWFCQD</sequence>
<organism evidence="1">
    <name type="scientific">Rhizophora mucronata</name>
    <name type="common">Asiatic mangrove</name>
    <dbReference type="NCBI Taxonomy" id="61149"/>
    <lineage>
        <taxon>Eukaryota</taxon>
        <taxon>Viridiplantae</taxon>
        <taxon>Streptophyta</taxon>
        <taxon>Embryophyta</taxon>
        <taxon>Tracheophyta</taxon>
        <taxon>Spermatophyta</taxon>
        <taxon>Magnoliopsida</taxon>
        <taxon>eudicotyledons</taxon>
        <taxon>Gunneridae</taxon>
        <taxon>Pentapetalae</taxon>
        <taxon>rosids</taxon>
        <taxon>fabids</taxon>
        <taxon>Malpighiales</taxon>
        <taxon>Rhizophoraceae</taxon>
        <taxon>Rhizophora</taxon>
    </lineage>
</organism>
<evidence type="ECO:0000313" key="1">
    <source>
        <dbReference type="EMBL" id="MBX71062.1"/>
    </source>
</evidence>
<accession>A0A2P2QVL8</accession>